<reference evidence="4" key="1">
    <citation type="submission" date="2020-07" db="EMBL/GenBank/DDBJ databases">
        <authorList>
            <person name="Lin J."/>
        </authorList>
    </citation>
    <scope>NUCLEOTIDE SEQUENCE</scope>
</reference>
<evidence type="ECO:0008006" key="5">
    <source>
        <dbReference type="Google" id="ProtNLM"/>
    </source>
</evidence>
<feature type="region of interest" description="Disordered" evidence="1">
    <location>
        <begin position="180"/>
        <end position="249"/>
    </location>
</feature>
<dbReference type="PANTHER" id="PTHR23054:SF18">
    <property type="entry name" value="TERNARY COMPLEX FACTOR MIP1, LEUCINE-ZIPPER"/>
    <property type="match status" value="1"/>
</dbReference>
<feature type="domain" description="Ternary complex factor MIP1 leucine-zipper" evidence="3">
    <location>
        <begin position="92"/>
        <end position="173"/>
    </location>
</feature>
<dbReference type="Pfam" id="PF14389">
    <property type="entry name" value="Lzipper-MIP1"/>
    <property type="match status" value="1"/>
</dbReference>
<dbReference type="Pfam" id="PF04784">
    <property type="entry name" value="DUF547"/>
    <property type="match status" value="1"/>
</dbReference>
<evidence type="ECO:0000259" key="3">
    <source>
        <dbReference type="Pfam" id="PF14389"/>
    </source>
</evidence>
<name>A0A6V7QXF4_ANACO</name>
<accession>A0A6V7QXF4</accession>
<sequence>MSLVRTKPINECGNKALSLTVAFALHPSPFDKTDKTDCISAALNDSDKKSGTPKLDSSLKSLHYVRQILIWLQGCWRSQRQKRHQKPKITQQQGPSSLRQEIQQLEKRLQDQFSVRCALEKSLGFKSYDDNSSDDAAIPKRTKELIKEIAILELEVMYLEQHLLSLYRKAFEQQITHLSPSAGNGIEIDSKKQMSSPSEALPKAAPTLDSSPRKQNPSTNVQSGQTVLPRKSATGRQSEACAVPSQDKRSSFRVHRSHSSLLQRSVCSARVSPSARNLARALKACHTLPLSFPEVADQDKQSVVDSGILSLADHLGARIGDHIPETPNKISEDMVRCMCAVYCRLKDRPTANRGFSCSPSSSFSSMSVFSSHYTGDAWSPGFRKEATLEAWLDNPFRVDGLKDFSGPYNAMVEVSSICRETQRFSDAEVMLHNYISLVHRLETVDPSGMKSEEKLAFWINVHNAMTMHAHLEHGIPQSSMKRASLLTKTTYIINGASINAEIIQDILGCRINPPGQWLRILLYPKSHPKDGDEWQAYSVKHPEPLLHFALCSGTRSDPAVRIYSPKRLFQQLEAAKEEYIRATISIQKEQKILLPKNIETYAKAADLTADDLLNMIRSSLPESLRMIMERCRQGRSRKLIQWVPHNYSFRYLIPREFAQFSHNTSM</sequence>
<evidence type="ECO:0000256" key="1">
    <source>
        <dbReference type="SAM" id="MobiDB-lite"/>
    </source>
</evidence>
<dbReference type="AlphaFoldDB" id="A0A6V7QXF4"/>
<proteinExistence type="predicted"/>
<organism evidence="4">
    <name type="scientific">Ananas comosus var. bracteatus</name>
    <name type="common">red pineapple</name>
    <dbReference type="NCBI Taxonomy" id="296719"/>
    <lineage>
        <taxon>Eukaryota</taxon>
        <taxon>Viridiplantae</taxon>
        <taxon>Streptophyta</taxon>
        <taxon>Embryophyta</taxon>
        <taxon>Tracheophyta</taxon>
        <taxon>Spermatophyta</taxon>
        <taxon>Magnoliopsida</taxon>
        <taxon>Liliopsida</taxon>
        <taxon>Poales</taxon>
        <taxon>Bromeliaceae</taxon>
        <taxon>Bromelioideae</taxon>
        <taxon>Ananas</taxon>
    </lineage>
</organism>
<dbReference type="InterPro" id="IPR006869">
    <property type="entry name" value="DUF547"/>
</dbReference>
<protein>
    <recommendedName>
        <fullName evidence="5">DUF547 domain-containing protein</fullName>
    </recommendedName>
</protein>
<feature type="compositionally biased region" description="Polar residues" evidence="1">
    <location>
        <begin position="208"/>
        <end position="226"/>
    </location>
</feature>
<dbReference type="InterPro" id="IPR025757">
    <property type="entry name" value="MIP1_Leuzipper"/>
</dbReference>
<dbReference type="PANTHER" id="PTHR23054">
    <property type="entry name" value="TERNARY COMPLEX FACTOR MIP1, LEUCINE-ZIPPER-RELATED"/>
    <property type="match status" value="1"/>
</dbReference>
<evidence type="ECO:0000259" key="2">
    <source>
        <dbReference type="Pfam" id="PF04784"/>
    </source>
</evidence>
<feature type="domain" description="DUF547" evidence="2">
    <location>
        <begin position="447"/>
        <end position="580"/>
    </location>
</feature>
<gene>
    <name evidence="4" type="ORF">CB5_LOCUS30849</name>
</gene>
<evidence type="ECO:0000313" key="4">
    <source>
        <dbReference type="EMBL" id="CAD1847638.1"/>
    </source>
</evidence>
<dbReference type="EMBL" id="CAJEUB010000058">
    <property type="protein sequence ID" value="CAD1847638.1"/>
    <property type="molecule type" value="Genomic_DNA"/>
</dbReference>